<reference evidence="1" key="1">
    <citation type="submission" date="2020-03" db="EMBL/GenBank/DDBJ databases">
        <title>The deep terrestrial virosphere.</title>
        <authorList>
            <person name="Holmfeldt K."/>
            <person name="Nilsson E."/>
            <person name="Simone D."/>
            <person name="Lopez-Fernandez M."/>
            <person name="Wu X."/>
            <person name="de Brujin I."/>
            <person name="Lundin D."/>
            <person name="Andersson A."/>
            <person name="Bertilsson S."/>
            <person name="Dopson M."/>
        </authorList>
    </citation>
    <scope>NUCLEOTIDE SEQUENCE</scope>
    <source>
        <strain evidence="1">MM415A01072</strain>
    </source>
</reference>
<dbReference type="SUPFAM" id="SSF53448">
    <property type="entry name" value="Nucleotide-diphospho-sugar transferases"/>
    <property type="match status" value="2"/>
</dbReference>
<name>A0A6M3K9N0_9ZZZZ</name>
<dbReference type="InterPro" id="IPR029044">
    <property type="entry name" value="Nucleotide-diphossugar_trans"/>
</dbReference>
<organism evidence="1">
    <name type="scientific">viral metagenome</name>
    <dbReference type="NCBI Taxonomy" id="1070528"/>
    <lineage>
        <taxon>unclassified sequences</taxon>
        <taxon>metagenomes</taxon>
        <taxon>organismal metagenomes</taxon>
    </lineage>
</organism>
<gene>
    <name evidence="1" type="ORF">MM415A01072_0011</name>
</gene>
<accession>A0A6M3K9N0</accession>
<keyword evidence="1" id="KW-0808">Transferase</keyword>
<proteinExistence type="predicted"/>
<dbReference type="GO" id="GO:0016740">
    <property type="term" value="F:transferase activity"/>
    <property type="evidence" value="ECO:0007669"/>
    <property type="project" value="UniProtKB-KW"/>
</dbReference>
<protein>
    <submittedName>
        <fullName evidence="1">Putative glycosyltransferase</fullName>
    </submittedName>
</protein>
<dbReference type="EMBL" id="MT142336">
    <property type="protein sequence ID" value="QJA78424.1"/>
    <property type="molecule type" value="Genomic_DNA"/>
</dbReference>
<dbReference type="AlphaFoldDB" id="A0A6M3K9N0"/>
<sequence length="417" mass="48144">MEKVSIIIPVVRTESAERCVRAIKEYAPEGRYEIVVEQDIAHVGCPEMVKRLTEKAKYDLVMFLGDDTVPGPGFLDAAVTAMAVLPDSWGVVGLNTEDPRGSNPLAHWMAHKKMLDYTGGDFFSTEYRHCWCDNELRDIAEELGRWVFAENARIEHRHPINKSAENDEHYQRAYSEEAKKYDKKTYFLRKIERSRIKNNGLRLGIGWPITDSMMHTNFVTSFIAMKKPAFDFFVPQHRGRIDAVRNDIVEQALQEGVTHLWMTDTDQIYFDDDILSKMLSHEVPIVTLPIMRRYPPFDPMLWRKNGDGEHHEVSFSEIKEAFEKKKTLEIDVTGAGSILFDMRVFVETEPPWFKLPEYGERGPGEDIYFWNKAHNAGYKILVDCSVNVEHLTAMGVGWNTHLLFRKLNHMEGKENGK</sequence>
<dbReference type="Gene3D" id="3.90.550.10">
    <property type="entry name" value="Spore Coat Polysaccharide Biosynthesis Protein SpsA, Chain A"/>
    <property type="match status" value="2"/>
</dbReference>
<evidence type="ECO:0000313" key="1">
    <source>
        <dbReference type="EMBL" id="QJA78424.1"/>
    </source>
</evidence>